<feature type="compositionally biased region" description="Polar residues" evidence="7">
    <location>
        <begin position="691"/>
        <end position="707"/>
    </location>
</feature>
<feature type="compositionally biased region" description="Low complexity" evidence="7">
    <location>
        <begin position="424"/>
        <end position="448"/>
    </location>
</feature>
<comment type="caution">
    <text evidence="8">The sequence shown here is derived from an EMBL/GenBank/DDBJ whole genome shotgun (WGS) entry which is preliminary data.</text>
</comment>
<accession>A0A024GBD5</accession>
<feature type="region of interest" description="Disordered" evidence="7">
    <location>
        <begin position="424"/>
        <end position="475"/>
    </location>
</feature>
<dbReference type="Proteomes" id="UP000053237">
    <property type="component" value="Unassembled WGS sequence"/>
</dbReference>
<evidence type="ECO:0000256" key="3">
    <source>
        <dbReference type="ARBA" id="ARBA00022737"/>
    </source>
</evidence>
<evidence type="ECO:0000256" key="5">
    <source>
        <dbReference type="ARBA" id="ARBA00022833"/>
    </source>
</evidence>
<feature type="compositionally biased region" description="Basic and acidic residues" evidence="7">
    <location>
        <begin position="714"/>
        <end position="737"/>
    </location>
</feature>
<keyword evidence="9" id="KW-1185">Reference proteome</keyword>
<evidence type="ECO:0000256" key="2">
    <source>
        <dbReference type="ARBA" id="ARBA00022723"/>
    </source>
</evidence>
<dbReference type="PANTHER" id="PTHR46200">
    <property type="entry name" value="GATOR COMPLEX PROTEIN WDR24"/>
    <property type="match status" value="1"/>
</dbReference>
<feature type="region of interest" description="Disordered" evidence="7">
    <location>
        <begin position="758"/>
        <end position="789"/>
    </location>
</feature>
<dbReference type="InParanoid" id="A0A024GBD5"/>
<proteinExistence type="predicted"/>
<dbReference type="OrthoDB" id="60955at2759"/>
<feature type="repeat" description="WD" evidence="6">
    <location>
        <begin position="214"/>
        <end position="256"/>
    </location>
</feature>
<dbReference type="GO" id="GO:0008270">
    <property type="term" value="F:zinc ion binding"/>
    <property type="evidence" value="ECO:0007669"/>
    <property type="project" value="UniProtKB-KW"/>
</dbReference>
<name>A0A024GBD5_9STRA</name>
<dbReference type="AlphaFoldDB" id="A0A024GBD5"/>
<organism evidence="8 9">
    <name type="scientific">Albugo candida</name>
    <dbReference type="NCBI Taxonomy" id="65357"/>
    <lineage>
        <taxon>Eukaryota</taxon>
        <taxon>Sar</taxon>
        <taxon>Stramenopiles</taxon>
        <taxon>Oomycota</taxon>
        <taxon>Peronosporomycetes</taxon>
        <taxon>Albuginales</taxon>
        <taxon>Albuginaceae</taxon>
        <taxon>Albugo</taxon>
    </lineage>
</organism>
<reference evidence="8 9" key="1">
    <citation type="submission" date="2012-05" db="EMBL/GenBank/DDBJ databases">
        <title>Recombination and specialization in a pathogen metapopulation.</title>
        <authorList>
            <person name="Gardiner A."/>
            <person name="Kemen E."/>
            <person name="Schultz-Larsen T."/>
            <person name="MacLean D."/>
            <person name="Van Oosterhout C."/>
            <person name="Jones J.D.G."/>
        </authorList>
    </citation>
    <scope>NUCLEOTIDE SEQUENCE [LARGE SCALE GENOMIC DNA]</scope>
    <source>
        <strain evidence="8 9">Ac Nc2</strain>
    </source>
</reference>
<keyword evidence="5" id="KW-0862">Zinc</keyword>
<dbReference type="InterPro" id="IPR036322">
    <property type="entry name" value="WD40_repeat_dom_sf"/>
</dbReference>
<dbReference type="Gene3D" id="2.130.10.10">
    <property type="entry name" value="YVTN repeat-like/Quinoprotein amine dehydrogenase"/>
    <property type="match status" value="2"/>
</dbReference>
<dbReference type="GO" id="GO:0005774">
    <property type="term" value="C:vacuolar membrane"/>
    <property type="evidence" value="ECO:0007669"/>
    <property type="project" value="TreeGrafter"/>
</dbReference>
<evidence type="ECO:0000313" key="9">
    <source>
        <dbReference type="Proteomes" id="UP000053237"/>
    </source>
</evidence>
<evidence type="ECO:0000256" key="4">
    <source>
        <dbReference type="ARBA" id="ARBA00022771"/>
    </source>
</evidence>
<dbReference type="GO" id="GO:0016239">
    <property type="term" value="P:positive regulation of macroautophagy"/>
    <property type="evidence" value="ECO:0007669"/>
    <property type="project" value="TreeGrafter"/>
</dbReference>
<dbReference type="PANTHER" id="PTHR46200:SF1">
    <property type="entry name" value="GATOR COMPLEX PROTEIN WDR24"/>
    <property type="match status" value="1"/>
</dbReference>
<dbReference type="InterPro" id="IPR020472">
    <property type="entry name" value="WD40_PAC1"/>
</dbReference>
<keyword evidence="4" id="KW-0863">Zinc-finger</keyword>
<dbReference type="InterPro" id="IPR019775">
    <property type="entry name" value="WD40_repeat_CS"/>
</dbReference>
<keyword evidence="2" id="KW-0479">Metal-binding</keyword>
<dbReference type="Pfam" id="PF21720">
    <property type="entry name" value="MIOS_WD40"/>
    <property type="match status" value="1"/>
</dbReference>
<evidence type="ECO:0000256" key="6">
    <source>
        <dbReference type="PROSITE-ProRule" id="PRU00221"/>
    </source>
</evidence>
<dbReference type="PRINTS" id="PR00320">
    <property type="entry name" value="GPROTEINBRPT"/>
</dbReference>
<dbReference type="STRING" id="65357.A0A024GBD5"/>
<feature type="repeat" description="WD" evidence="6">
    <location>
        <begin position="128"/>
        <end position="161"/>
    </location>
</feature>
<evidence type="ECO:0000313" key="8">
    <source>
        <dbReference type="EMBL" id="CCI43840.1"/>
    </source>
</evidence>
<dbReference type="GO" id="GO:0005829">
    <property type="term" value="C:cytosol"/>
    <property type="evidence" value="ECO:0007669"/>
    <property type="project" value="TreeGrafter"/>
</dbReference>
<sequence length="904" mass="101696">MESSQRDSVRKSASSVRSSVDFNGPLNALAISPNNKLVAVGGRDVLRIMALEAMGFSEKRNLRAGKSSLNFSTNDIRWHPQSNHLLATAATNGVVVIWNLQKDGYKHVQGTFCDRNRHCIDSVSERVLNGHRRAVNRICWHPTDWNLLVSGSQDGTIKLWDKRGKAGNVYQPRSESVRDVRFSHFQPNRFAAAFENGIIQIWDIRKNAHPELKFTAHKGLVLSVDWHPNRSNIVASGGRDRYVKIWDLSDMDMKQQPHQTIQTIASVGRVAWRPNCSDQIATSASLMDNNIHLWDTQRPCIPLASMNGHSDIASGILWLDTPTSSMDSSQASTEDSGGLNYWQHMLACSKDGTLKLHSLSDSFKPHQSIPTIALSLSSRGHIAYSHAFIDRSCNVLKIQTHIHPNSSLFTVTGPEIATTLQQSITTKKSTTQPAKALSYSGSDGSTSTQDDRISQTMHPSTRHFKYSQPCNRQMGNLNNVSTQQTKLSRATSHTHLSSLTESWANAKSFPVSESRTPTMNFGDSSIADIKKRGDLAPDTTLHLIEMENLFSVKELEGILDGNVRLYREKEERIQKLQLEFNDCLHLVDAFGFDEVVFRFFAKHYVLASETWPFSQICARNALVALVAGNASLCSMWRILDLIFGENNDSHANDSAGLELPPENENRARTQQLYDSTLEMVETLDTHHSIPLSASPSMKNTPIQSQDDAMSESKFMLESDMETRDAKAKGAHSADRNSVHHRNLASSLLDQLDHVNPQAMQGFEPYPFDPVHERDSSRNSNPSAEDVYQSVPNYKNTSSSLLVHGNAIHGDLRRLRNVILKDLLEYYTDRGDLQTCVCIAIIMRQRFNMEKLMGSSWMQQMLMHYIEMLHQFRMYRVANEIISRCNDAAIRQMNMVRLSSKKLSF</sequence>
<keyword evidence="1 6" id="KW-0853">WD repeat</keyword>
<dbReference type="GO" id="GO:0061700">
    <property type="term" value="C:GATOR2 complex"/>
    <property type="evidence" value="ECO:0007669"/>
    <property type="project" value="TreeGrafter"/>
</dbReference>
<dbReference type="GO" id="GO:1904263">
    <property type="term" value="P:positive regulation of TORC1 signaling"/>
    <property type="evidence" value="ECO:0007669"/>
    <property type="project" value="TreeGrafter"/>
</dbReference>
<evidence type="ECO:0000256" key="1">
    <source>
        <dbReference type="ARBA" id="ARBA00022574"/>
    </source>
</evidence>
<dbReference type="InterPro" id="IPR037590">
    <property type="entry name" value="WDR24"/>
</dbReference>
<dbReference type="EMBL" id="CAIX01000056">
    <property type="protein sequence ID" value="CCI43840.1"/>
    <property type="molecule type" value="Genomic_DNA"/>
</dbReference>
<dbReference type="InterPro" id="IPR015943">
    <property type="entry name" value="WD40/YVTN_repeat-like_dom_sf"/>
</dbReference>
<dbReference type="InterPro" id="IPR001680">
    <property type="entry name" value="WD40_rpt"/>
</dbReference>
<dbReference type="PROSITE" id="PS50082">
    <property type="entry name" value="WD_REPEATS_2"/>
    <property type="match status" value="2"/>
</dbReference>
<gene>
    <name evidence="8" type="ORF">BN9_046240</name>
</gene>
<dbReference type="SUPFAM" id="SSF50978">
    <property type="entry name" value="WD40 repeat-like"/>
    <property type="match status" value="1"/>
</dbReference>
<feature type="region of interest" description="Disordered" evidence="7">
    <location>
        <begin position="688"/>
        <end position="738"/>
    </location>
</feature>
<keyword evidence="3" id="KW-0677">Repeat</keyword>
<evidence type="ECO:0000256" key="7">
    <source>
        <dbReference type="SAM" id="MobiDB-lite"/>
    </source>
</evidence>
<dbReference type="PROSITE" id="PS00678">
    <property type="entry name" value="WD_REPEATS_1"/>
    <property type="match status" value="1"/>
</dbReference>
<dbReference type="SMART" id="SM00320">
    <property type="entry name" value="WD40"/>
    <property type="match status" value="7"/>
</dbReference>
<dbReference type="PROSITE" id="PS50294">
    <property type="entry name" value="WD_REPEATS_REGION"/>
    <property type="match status" value="2"/>
</dbReference>
<protein>
    <submittedName>
        <fullName evidence="8">Uncharacterized protein</fullName>
    </submittedName>
</protein>